<dbReference type="InterPro" id="IPR013324">
    <property type="entry name" value="RNA_pol_sigma_r3/r4-like"/>
</dbReference>
<gene>
    <name evidence="9" type="ORF">DWW57_07665</name>
    <name evidence="10" type="ORF">DXA53_07085</name>
    <name evidence="7" type="ORF">L0P03_08755</name>
    <name evidence="8" type="ORF">PN645_14895</name>
</gene>
<dbReference type="Gene3D" id="1.10.1740.10">
    <property type="match status" value="1"/>
</dbReference>
<dbReference type="PANTHER" id="PTHR43133">
    <property type="entry name" value="RNA POLYMERASE ECF-TYPE SIGMA FACTO"/>
    <property type="match status" value="1"/>
</dbReference>
<dbReference type="GO" id="GO:0006352">
    <property type="term" value="P:DNA-templated transcription initiation"/>
    <property type="evidence" value="ECO:0007669"/>
    <property type="project" value="InterPro"/>
</dbReference>
<dbReference type="Proteomes" id="UP001199750">
    <property type="component" value="Unassembled WGS sequence"/>
</dbReference>
<evidence type="ECO:0000313" key="12">
    <source>
        <dbReference type="Proteomes" id="UP000284434"/>
    </source>
</evidence>
<dbReference type="Pfam" id="PF04542">
    <property type="entry name" value="Sigma70_r2"/>
    <property type="match status" value="1"/>
</dbReference>
<proteinExistence type="inferred from homology"/>
<reference evidence="7" key="2">
    <citation type="submission" date="2022-01" db="EMBL/GenBank/DDBJ databases">
        <title>Collection of gut derived symbiotic bacterial strains cultured from healthy donors.</title>
        <authorList>
            <person name="Lin H."/>
            <person name="Kohout C."/>
            <person name="Waligurski E."/>
            <person name="Pamer E.G."/>
        </authorList>
    </citation>
    <scope>NUCLEOTIDE SEQUENCE</scope>
    <source>
        <strain evidence="7">DFI.1.149</strain>
    </source>
</reference>
<dbReference type="Proteomes" id="UP001212263">
    <property type="component" value="Unassembled WGS sequence"/>
</dbReference>
<feature type="domain" description="RNA polymerase sigma factor 70 region 4 type 2" evidence="6">
    <location>
        <begin position="120"/>
        <end position="171"/>
    </location>
</feature>
<dbReference type="NCBIfam" id="TIGR02937">
    <property type="entry name" value="sigma70-ECF"/>
    <property type="match status" value="1"/>
</dbReference>
<reference evidence="8" key="3">
    <citation type="submission" date="2023-01" db="EMBL/GenBank/DDBJ databases">
        <title>Human gut microbiome strain richness.</title>
        <authorList>
            <person name="Chen-Liaw A."/>
        </authorList>
    </citation>
    <scope>NUCLEOTIDE SEQUENCE</scope>
    <source>
        <strain evidence="8">RTP21484st1_B7_RTP21484_190118</strain>
    </source>
</reference>
<name>A0A413ID84_9BACT</name>
<dbReference type="Proteomes" id="UP000284243">
    <property type="component" value="Unassembled WGS sequence"/>
</dbReference>
<dbReference type="Proteomes" id="UP000284434">
    <property type="component" value="Unassembled WGS sequence"/>
</dbReference>
<dbReference type="SUPFAM" id="SSF88946">
    <property type="entry name" value="Sigma2 domain of RNA polymerase sigma factors"/>
    <property type="match status" value="1"/>
</dbReference>
<evidence type="ECO:0000259" key="6">
    <source>
        <dbReference type="Pfam" id="PF08281"/>
    </source>
</evidence>
<dbReference type="PANTHER" id="PTHR43133:SF46">
    <property type="entry name" value="RNA POLYMERASE SIGMA-70 FACTOR ECF SUBFAMILY"/>
    <property type="match status" value="1"/>
</dbReference>
<dbReference type="InterPro" id="IPR036388">
    <property type="entry name" value="WH-like_DNA-bd_sf"/>
</dbReference>
<dbReference type="InterPro" id="IPR039425">
    <property type="entry name" value="RNA_pol_sigma-70-like"/>
</dbReference>
<dbReference type="InterPro" id="IPR014284">
    <property type="entry name" value="RNA_pol_sigma-70_dom"/>
</dbReference>
<keyword evidence="4" id="KW-0804">Transcription</keyword>
<evidence type="ECO:0000313" key="11">
    <source>
        <dbReference type="Proteomes" id="UP000284243"/>
    </source>
</evidence>
<evidence type="ECO:0000256" key="4">
    <source>
        <dbReference type="ARBA" id="ARBA00023163"/>
    </source>
</evidence>
<dbReference type="GO" id="GO:0016987">
    <property type="term" value="F:sigma factor activity"/>
    <property type="evidence" value="ECO:0007669"/>
    <property type="project" value="UniProtKB-KW"/>
</dbReference>
<evidence type="ECO:0000313" key="10">
    <source>
        <dbReference type="EMBL" id="RGY07413.1"/>
    </source>
</evidence>
<dbReference type="InterPro" id="IPR007627">
    <property type="entry name" value="RNA_pol_sigma70_r2"/>
</dbReference>
<feature type="domain" description="RNA polymerase sigma-70 region 2" evidence="5">
    <location>
        <begin position="23"/>
        <end position="89"/>
    </location>
</feature>
<evidence type="ECO:0000313" key="8">
    <source>
        <dbReference type="EMBL" id="MDB9224283.1"/>
    </source>
</evidence>
<keyword evidence="2" id="KW-0805">Transcription regulation</keyword>
<dbReference type="EMBL" id="QSCO01000008">
    <property type="protein sequence ID" value="RGY07413.1"/>
    <property type="molecule type" value="Genomic_DNA"/>
</dbReference>
<accession>A0A413ID84</accession>
<evidence type="ECO:0000259" key="5">
    <source>
        <dbReference type="Pfam" id="PF04542"/>
    </source>
</evidence>
<evidence type="ECO:0000313" key="7">
    <source>
        <dbReference type="EMBL" id="MCG4959937.1"/>
    </source>
</evidence>
<dbReference type="EMBL" id="JAQMRD010000022">
    <property type="protein sequence ID" value="MDB9224283.1"/>
    <property type="molecule type" value="Genomic_DNA"/>
</dbReference>
<comment type="similarity">
    <text evidence="1">Belongs to the sigma-70 factor family. ECF subfamily.</text>
</comment>
<dbReference type="InterPro" id="IPR013249">
    <property type="entry name" value="RNA_pol_sigma70_r4_t2"/>
</dbReference>
<dbReference type="SUPFAM" id="SSF88659">
    <property type="entry name" value="Sigma3 and sigma4 domains of RNA polymerase sigma factors"/>
    <property type="match status" value="1"/>
</dbReference>
<reference evidence="11 12" key="1">
    <citation type="submission" date="2018-08" db="EMBL/GenBank/DDBJ databases">
        <title>A genome reference for cultivated species of the human gut microbiota.</title>
        <authorList>
            <person name="Zou Y."/>
            <person name="Xue W."/>
            <person name="Luo G."/>
        </authorList>
    </citation>
    <scope>NUCLEOTIDE SEQUENCE [LARGE SCALE GENOMIC DNA]</scope>
    <source>
        <strain evidence="9 11">AF16-14</strain>
        <strain evidence="10 12">OF03-11</strain>
    </source>
</reference>
<dbReference type="Gene3D" id="1.10.10.10">
    <property type="entry name" value="Winged helix-like DNA-binding domain superfamily/Winged helix DNA-binding domain"/>
    <property type="match status" value="1"/>
</dbReference>
<dbReference type="RefSeq" id="WP_022159858.1">
    <property type="nucleotide sequence ID" value="NZ_BAABYK010000001.1"/>
</dbReference>
<evidence type="ECO:0000256" key="1">
    <source>
        <dbReference type="ARBA" id="ARBA00010641"/>
    </source>
</evidence>
<dbReference type="EMBL" id="JAKNDN010000014">
    <property type="protein sequence ID" value="MCG4959937.1"/>
    <property type="molecule type" value="Genomic_DNA"/>
</dbReference>
<dbReference type="Pfam" id="PF08281">
    <property type="entry name" value="Sigma70_r4_2"/>
    <property type="match status" value="1"/>
</dbReference>
<comment type="caution">
    <text evidence="10">The sequence shown here is derived from an EMBL/GenBank/DDBJ whole genome shotgun (WGS) entry which is preliminary data.</text>
</comment>
<dbReference type="InterPro" id="IPR014327">
    <property type="entry name" value="RNA_pol_sigma70_bacteroid"/>
</dbReference>
<sequence length="188" mass="22629">MLPETKELIQGINQKDEKAWKVLFKSFYAPLCHYSSRILADEQVVPDIVQNTLVNLWNSSVRFENGKALTVYLYRAVWNNALKYLRDRNVEEERLKHWFEEEGEMSEENFYSVVREELFRKLRELIDRLPEERKKIMLMSLEGKSGEEIACDLNITIHTVKQQKYRAYKFLREQLGQYTSLLFIFFFR</sequence>
<evidence type="ECO:0000256" key="2">
    <source>
        <dbReference type="ARBA" id="ARBA00023015"/>
    </source>
</evidence>
<dbReference type="InterPro" id="IPR013325">
    <property type="entry name" value="RNA_pol_sigma_r2"/>
</dbReference>
<dbReference type="NCBIfam" id="TIGR02985">
    <property type="entry name" value="Sig70_bacteroi1"/>
    <property type="match status" value="1"/>
</dbReference>
<protein>
    <submittedName>
        <fullName evidence="10">RNA polymerase sigma-70 factor</fullName>
    </submittedName>
</protein>
<organism evidence="10 12">
    <name type="scientific">Odoribacter splanchnicus</name>
    <dbReference type="NCBI Taxonomy" id="28118"/>
    <lineage>
        <taxon>Bacteria</taxon>
        <taxon>Pseudomonadati</taxon>
        <taxon>Bacteroidota</taxon>
        <taxon>Bacteroidia</taxon>
        <taxon>Bacteroidales</taxon>
        <taxon>Odoribacteraceae</taxon>
        <taxon>Odoribacter</taxon>
    </lineage>
</organism>
<evidence type="ECO:0000313" key="9">
    <source>
        <dbReference type="EMBL" id="RGU56740.1"/>
    </source>
</evidence>
<dbReference type="AlphaFoldDB" id="A0A413ID84"/>
<dbReference type="GO" id="GO:0003677">
    <property type="term" value="F:DNA binding"/>
    <property type="evidence" value="ECO:0007669"/>
    <property type="project" value="InterPro"/>
</dbReference>
<dbReference type="EMBL" id="QRYC01000008">
    <property type="protein sequence ID" value="RGU56740.1"/>
    <property type="molecule type" value="Genomic_DNA"/>
</dbReference>
<evidence type="ECO:0000256" key="3">
    <source>
        <dbReference type="ARBA" id="ARBA00023082"/>
    </source>
</evidence>
<keyword evidence="3" id="KW-0731">Sigma factor</keyword>